<evidence type="ECO:0000256" key="8">
    <source>
        <dbReference type="SAM" id="Phobius"/>
    </source>
</evidence>
<feature type="transmembrane region" description="Helical" evidence="8">
    <location>
        <begin position="974"/>
        <end position="990"/>
    </location>
</feature>
<name>A0A7V6A252_9BACT</name>
<evidence type="ECO:0000256" key="7">
    <source>
        <dbReference type="ARBA" id="ARBA00023136"/>
    </source>
</evidence>
<feature type="transmembrane region" description="Helical" evidence="8">
    <location>
        <begin position="889"/>
        <end position="910"/>
    </location>
</feature>
<dbReference type="SUPFAM" id="SSF82693">
    <property type="entry name" value="Multidrug efflux transporter AcrB pore domain, PN1, PN2, PC1 and PC2 subdomains"/>
    <property type="match status" value="2"/>
</dbReference>
<dbReference type="Pfam" id="PF00873">
    <property type="entry name" value="ACR_tran"/>
    <property type="match status" value="1"/>
</dbReference>
<feature type="transmembrane region" description="Helical" evidence="8">
    <location>
        <begin position="916"/>
        <end position="940"/>
    </location>
</feature>
<evidence type="ECO:0000256" key="3">
    <source>
        <dbReference type="ARBA" id="ARBA00022448"/>
    </source>
</evidence>
<dbReference type="GO" id="GO:0042910">
    <property type="term" value="F:xenobiotic transmembrane transporter activity"/>
    <property type="evidence" value="ECO:0007669"/>
    <property type="project" value="TreeGrafter"/>
</dbReference>
<dbReference type="Gene3D" id="1.20.1640.10">
    <property type="entry name" value="Multidrug efflux transporter AcrB transmembrane domain"/>
    <property type="match status" value="2"/>
</dbReference>
<organism evidence="9">
    <name type="scientific">Desulfobacca acetoxidans</name>
    <dbReference type="NCBI Taxonomy" id="60893"/>
    <lineage>
        <taxon>Bacteria</taxon>
        <taxon>Pseudomonadati</taxon>
        <taxon>Thermodesulfobacteriota</taxon>
        <taxon>Desulfobaccia</taxon>
        <taxon>Desulfobaccales</taxon>
        <taxon>Desulfobaccaceae</taxon>
        <taxon>Desulfobacca</taxon>
    </lineage>
</organism>
<feature type="transmembrane region" description="Helical" evidence="8">
    <location>
        <begin position="520"/>
        <end position="546"/>
    </location>
</feature>
<feature type="transmembrane region" description="Helical" evidence="8">
    <location>
        <begin position="1002"/>
        <end position="1028"/>
    </location>
</feature>
<feature type="transmembrane region" description="Helical" evidence="8">
    <location>
        <begin position="864"/>
        <end position="882"/>
    </location>
</feature>
<proteinExistence type="inferred from homology"/>
<evidence type="ECO:0000313" key="9">
    <source>
        <dbReference type="EMBL" id="HHS28892.1"/>
    </source>
</evidence>
<comment type="similarity">
    <text evidence="2">Belongs to the resistance-nodulation-cell division (RND) (TC 2.A.6) family.</text>
</comment>
<dbReference type="GO" id="GO:0008324">
    <property type="term" value="F:monoatomic cation transmembrane transporter activity"/>
    <property type="evidence" value="ECO:0007669"/>
    <property type="project" value="InterPro"/>
</dbReference>
<dbReference type="Gene3D" id="3.30.70.1440">
    <property type="entry name" value="Multidrug efflux transporter AcrB pore domain"/>
    <property type="match status" value="1"/>
</dbReference>
<keyword evidence="5 8" id="KW-0812">Transmembrane</keyword>
<dbReference type="InterPro" id="IPR027463">
    <property type="entry name" value="AcrB_DN_DC_subdom"/>
</dbReference>
<comment type="subcellular location">
    <subcellularLocation>
        <location evidence="1">Cell membrane</location>
        <topology evidence="1">Multi-pass membrane protein</topology>
    </subcellularLocation>
</comment>
<dbReference type="SUPFAM" id="SSF82866">
    <property type="entry name" value="Multidrug efflux transporter AcrB transmembrane domain"/>
    <property type="match status" value="2"/>
</dbReference>
<keyword evidence="7 8" id="KW-0472">Membrane</keyword>
<dbReference type="PANTHER" id="PTHR32063">
    <property type="match status" value="1"/>
</dbReference>
<feature type="transmembrane region" description="Helical" evidence="8">
    <location>
        <begin position="390"/>
        <end position="411"/>
    </location>
</feature>
<feature type="transmembrane region" description="Helical" evidence="8">
    <location>
        <begin position="347"/>
        <end position="378"/>
    </location>
</feature>
<dbReference type="PRINTS" id="PR00702">
    <property type="entry name" value="ACRIFLAVINRP"/>
</dbReference>
<keyword evidence="3" id="KW-0813">Transport</keyword>
<reference evidence="9" key="1">
    <citation type="journal article" date="2020" name="mSystems">
        <title>Genome- and Community-Level Interaction Insights into Carbon Utilization and Element Cycling Functions of Hydrothermarchaeota in Hydrothermal Sediment.</title>
        <authorList>
            <person name="Zhou Z."/>
            <person name="Liu Y."/>
            <person name="Xu W."/>
            <person name="Pan J."/>
            <person name="Luo Z.H."/>
            <person name="Li M."/>
        </authorList>
    </citation>
    <scope>NUCLEOTIDE SEQUENCE [LARGE SCALE GENOMIC DNA]</scope>
    <source>
        <strain evidence="9">SpSt-767</strain>
    </source>
</reference>
<dbReference type="SUPFAM" id="SSF82714">
    <property type="entry name" value="Multidrug efflux transporter AcrB TolC docking domain, DN and DC subdomains"/>
    <property type="match status" value="2"/>
</dbReference>
<dbReference type="NCBIfam" id="TIGR00914">
    <property type="entry name" value="2A0601"/>
    <property type="match status" value="1"/>
</dbReference>
<dbReference type="GO" id="GO:0005886">
    <property type="term" value="C:plasma membrane"/>
    <property type="evidence" value="ECO:0007669"/>
    <property type="project" value="UniProtKB-SubCell"/>
</dbReference>
<dbReference type="AlphaFoldDB" id="A0A7V6A252"/>
<evidence type="ECO:0000256" key="6">
    <source>
        <dbReference type="ARBA" id="ARBA00022989"/>
    </source>
</evidence>
<accession>A0A7V6A252</accession>
<dbReference type="InterPro" id="IPR001036">
    <property type="entry name" value="Acrflvin-R"/>
</dbReference>
<evidence type="ECO:0000256" key="2">
    <source>
        <dbReference type="ARBA" id="ARBA00010942"/>
    </source>
</evidence>
<keyword evidence="4" id="KW-1003">Cell membrane</keyword>
<feature type="transmembrane region" description="Helical" evidence="8">
    <location>
        <begin position="442"/>
        <end position="461"/>
    </location>
</feature>
<dbReference type="Gene3D" id="3.30.70.1430">
    <property type="entry name" value="Multidrug efflux transporter AcrB pore domain"/>
    <property type="match status" value="2"/>
</dbReference>
<evidence type="ECO:0000256" key="5">
    <source>
        <dbReference type="ARBA" id="ARBA00022692"/>
    </source>
</evidence>
<sequence>MIAHLIDFCAKNRFLVAIVTILVTAWAVYATYKLPVDAIPDLSDVQVIIKTDYPGQAPQVIEDQVTYPLTTAMLAVPRAKAVRGYSMFGESLVYIIFEDGTDIYWARSRVLEYLNFASSRLPKAVTPALGPDATGVGWVYQYMVEDPTGKHNLAQLRSIQDWYLRYQLQTVPGVAEVASVGGFVKTYQVVVDPNTLSAYGIPLSRVKDAIMRSNNDVGGSVIEHAETEYMIRGLGYIKSIADVQNIVVGADRNGTPIMIKDIGLVRLGPELRRGVAEANGEGEVVGGIVIARHGENARAVIDGVKAKMAELKSGLPPGVVIKTAYDRSHLIDRAVDNLSHKLLEEMIVVAAVCVVFLLHFRSSLVAIVTLPLGVLIALGTMYEADISANIMSLGGIALAIGVMVDAAVIMIENAHKHIEHAPPDAPRSPLILEAAEEVGPSLFFSLLVITVSFLPIFALTAESGRLFKPLAYTKTFAMAAASVLAITVVPVMMLAFLRGKIPAESRNPLNRLAQAIYHPLLAGVLRVPILFIVLAIILVGITIYPFSKLGSEFMPPIDEGDLLYMPTTMPGISITEAKNILQQTDRIIRTFPEVVNVFGKAGRAETATDPAPLSMLETTIRLKDPKEWRPGLTMEELIRQLDAAVKFPGLSNSWGYPIKIRIDMLSTGIKTPVGLKITGPDLAVLNRLGTEAEALFKSIPETASAFAERTTGGYYLDFAINRQQAARYGLTVGDIQDVILTALGGMNLTYTVEGLERYPVNLRYFQNFRENLPALRRVLIPTPSGAQIPMEQVADLTIHMGPPMVYSENARKATLVFVDIHDIDVGTYIKKAQALISDRLKMPPGYSYAWSGQFEYMEAARKRLSVIIPLTLAIIFFILYINTQSITKVFIILLAVPFSLVGAIWLLYILGYHISVAVVVGLIALAGLDAETGVVMLLYLDIAYHRARKEGRLLTYRDTEDAVMEGAVQRLRPKLMTVMAILAGLAPLMWGTGTGSEAMKRIAAPMVGGVVTSFLLELFIYPAIYVLWKWHVEVKKASGHLDSSN</sequence>
<dbReference type="InterPro" id="IPR004763">
    <property type="entry name" value="CusA-like"/>
</dbReference>
<dbReference type="Gene3D" id="3.30.2090.10">
    <property type="entry name" value="Multidrug efflux transporter AcrB TolC docking domain, DN and DC subdomains"/>
    <property type="match status" value="2"/>
</dbReference>
<evidence type="ECO:0000256" key="1">
    <source>
        <dbReference type="ARBA" id="ARBA00004651"/>
    </source>
</evidence>
<evidence type="ECO:0000256" key="4">
    <source>
        <dbReference type="ARBA" id="ARBA00022475"/>
    </source>
</evidence>
<dbReference type="Gene3D" id="3.30.70.1320">
    <property type="entry name" value="Multidrug efflux transporter AcrB pore domain like"/>
    <property type="match status" value="1"/>
</dbReference>
<comment type="caution">
    <text evidence="9">The sequence shown here is derived from an EMBL/GenBank/DDBJ whole genome shotgun (WGS) entry which is preliminary data.</text>
</comment>
<protein>
    <submittedName>
        <fullName evidence="9">Efflux RND transporter permease subunit</fullName>
    </submittedName>
</protein>
<feature type="transmembrane region" description="Helical" evidence="8">
    <location>
        <begin position="476"/>
        <end position="499"/>
    </location>
</feature>
<gene>
    <name evidence="9" type="ORF">ENV52_04240</name>
</gene>
<keyword evidence="6 8" id="KW-1133">Transmembrane helix</keyword>
<dbReference type="PANTHER" id="PTHR32063:SF19">
    <property type="entry name" value="CATION EFFLUX SYSTEM PROTEIN CUSA"/>
    <property type="match status" value="1"/>
</dbReference>
<feature type="transmembrane region" description="Helical" evidence="8">
    <location>
        <begin position="14"/>
        <end position="32"/>
    </location>
</feature>
<dbReference type="EMBL" id="DTGR01000066">
    <property type="protein sequence ID" value="HHS28892.1"/>
    <property type="molecule type" value="Genomic_DNA"/>
</dbReference>